<feature type="active site" evidence="5">
    <location>
        <position position="283"/>
    </location>
</feature>
<dbReference type="PIRSF" id="PIRSF016020">
    <property type="entry name" value="PHexose_mutarotase"/>
    <property type="match status" value="1"/>
</dbReference>
<dbReference type="InterPro" id="IPR008183">
    <property type="entry name" value="Aldose_1/G6P_1-epimerase"/>
</dbReference>
<dbReference type="GO" id="GO:0047938">
    <property type="term" value="F:glucose-6-phosphate 1-epimerase activity"/>
    <property type="evidence" value="ECO:0007669"/>
    <property type="project" value="UniProtKB-UniRule"/>
</dbReference>
<feature type="active site" evidence="5">
    <location>
        <position position="179"/>
    </location>
</feature>
<evidence type="ECO:0000256" key="2">
    <source>
        <dbReference type="ARBA" id="ARBA00005866"/>
    </source>
</evidence>
<keyword evidence="3 4" id="KW-0413">Isomerase</keyword>
<evidence type="ECO:0000256" key="3">
    <source>
        <dbReference type="ARBA" id="ARBA00023235"/>
    </source>
</evidence>
<keyword evidence="7" id="KW-1185">Reference proteome</keyword>
<evidence type="ECO:0000313" key="6">
    <source>
        <dbReference type="EMBL" id="ROH86333.1"/>
    </source>
</evidence>
<dbReference type="InterPro" id="IPR014718">
    <property type="entry name" value="GH-type_carb-bd"/>
</dbReference>
<evidence type="ECO:0000256" key="4">
    <source>
        <dbReference type="PIRNR" id="PIRNR016020"/>
    </source>
</evidence>
<evidence type="ECO:0000256" key="1">
    <source>
        <dbReference type="ARBA" id="ARBA00001096"/>
    </source>
</evidence>
<comment type="caution">
    <text evidence="6">The sequence shown here is derived from an EMBL/GenBank/DDBJ whole genome shotgun (WGS) entry which is preliminary data.</text>
</comment>
<dbReference type="CDD" id="cd09020">
    <property type="entry name" value="D-hex-6-P-epi_like"/>
    <property type="match status" value="1"/>
</dbReference>
<comment type="catalytic activity">
    <reaction evidence="1">
        <text>alpha-D-glucose 6-phosphate = beta-D-glucose 6-phosphate</text>
        <dbReference type="Rhea" id="RHEA:16249"/>
        <dbReference type="ChEBI" id="CHEBI:58225"/>
        <dbReference type="ChEBI" id="CHEBI:58247"/>
        <dbReference type="EC" id="5.1.3.15"/>
    </reaction>
</comment>
<proteinExistence type="inferred from homology"/>
<dbReference type="GO" id="GO:0005737">
    <property type="term" value="C:cytoplasm"/>
    <property type="evidence" value="ECO:0007669"/>
    <property type="project" value="TreeGrafter"/>
</dbReference>
<reference evidence="6 7" key="1">
    <citation type="submission" date="2018-10" db="EMBL/GenBank/DDBJ databases">
        <authorList>
            <person name="Chen W.-M."/>
        </authorList>
    </citation>
    <scope>NUCLEOTIDE SEQUENCE [LARGE SCALE GENOMIC DNA]</scope>
    <source>
        <strain evidence="6 7">H-5</strain>
    </source>
</reference>
<comment type="similarity">
    <text evidence="2 4">Belongs to the glucose-6-phosphate 1-epimerase family.</text>
</comment>
<dbReference type="GO" id="GO:0030246">
    <property type="term" value="F:carbohydrate binding"/>
    <property type="evidence" value="ECO:0007669"/>
    <property type="project" value="UniProtKB-UniRule"/>
</dbReference>
<dbReference type="EC" id="5.1.3.15" evidence="4"/>
<evidence type="ECO:0000313" key="7">
    <source>
        <dbReference type="Proteomes" id="UP000275137"/>
    </source>
</evidence>
<dbReference type="EMBL" id="RJVP01000003">
    <property type="protein sequence ID" value="ROH86333.1"/>
    <property type="molecule type" value="Genomic_DNA"/>
</dbReference>
<dbReference type="Pfam" id="PF01263">
    <property type="entry name" value="Aldose_epim"/>
    <property type="match status" value="1"/>
</dbReference>
<organism evidence="6 7">
    <name type="scientific">Pseudomethylobacillus aquaticus</name>
    <dbReference type="NCBI Taxonomy" id="2676064"/>
    <lineage>
        <taxon>Bacteria</taxon>
        <taxon>Pseudomonadati</taxon>
        <taxon>Pseudomonadota</taxon>
        <taxon>Betaproteobacteria</taxon>
        <taxon>Nitrosomonadales</taxon>
        <taxon>Methylophilaceae</taxon>
        <taxon>Pseudomethylobacillus</taxon>
    </lineage>
</organism>
<dbReference type="InterPro" id="IPR011013">
    <property type="entry name" value="Gal_mutarotase_sf_dom"/>
</dbReference>
<sequence length="311" mass="35266">MSTQTLANSFYNSDGTGTSLAHPHIQLTEDGNGLRYIEIDNPLAKARIALQGGHVIHWQPKTEKQPVLWLSEHARYVKGRSIRGGVPICWPWFGAHQTDSTLCPHGFARVIPWQLVDSDTTDTGATRLLLQMQETDVTRRQLGYPYVLTMTITVGKRLKIDLATTNKADHPFIIGEAFHTYFNISDVANVKITGLQDYVYADKLKNYQRYVEHEVLTFDGEFDRVYLNHSGDCLLSDPGYKRRIRVSTSNSRSTVIWTPWEEKAHSTGDMGSADEWRNMICIESANAMENMVVINPNRTHIMSAEYTVESM</sequence>
<evidence type="ECO:0000256" key="5">
    <source>
        <dbReference type="PIRSR" id="PIRSR016020-1"/>
    </source>
</evidence>
<dbReference type="InterPro" id="IPR025532">
    <property type="entry name" value="G6P_1-epimerase"/>
</dbReference>
<dbReference type="Gene3D" id="2.70.98.10">
    <property type="match status" value="1"/>
</dbReference>
<dbReference type="GO" id="GO:0005975">
    <property type="term" value="P:carbohydrate metabolic process"/>
    <property type="evidence" value="ECO:0007669"/>
    <property type="project" value="InterPro"/>
</dbReference>
<accession>A0A3N0V0T6</accession>
<dbReference type="AlphaFoldDB" id="A0A3N0V0T6"/>
<dbReference type="PANTHER" id="PTHR11122:SF13">
    <property type="entry name" value="GLUCOSE-6-PHOSPHATE 1-EPIMERASE"/>
    <property type="match status" value="1"/>
</dbReference>
<protein>
    <recommendedName>
        <fullName evidence="4">Putative glucose-6-phosphate 1-epimerase</fullName>
        <ecNumber evidence="4">5.1.3.15</ecNumber>
    </recommendedName>
</protein>
<gene>
    <name evidence="6" type="ORF">ED236_07845</name>
</gene>
<dbReference type="Proteomes" id="UP000275137">
    <property type="component" value="Unassembled WGS sequence"/>
</dbReference>
<dbReference type="PANTHER" id="PTHR11122">
    <property type="entry name" value="APOSPORY-ASSOCIATED PROTEIN C-RELATED"/>
    <property type="match status" value="1"/>
</dbReference>
<dbReference type="SUPFAM" id="SSF74650">
    <property type="entry name" value="Galactose mutarotase-like"/>
    <property type="match status" value="1"/>
</dbReference>
<dbReference type="RefSeq" id="WP_123237397.1">
    <property type="nucleotide sequence ID" value="NZ_RJVP01000003.1"/>
</dbReference>
<name>A0A3N0V0T6_9PROT</name>